<protein>
    <submittedName>
        <fullName evidence="2">Uncharacterized protein</fullName>
    </submittedName>
</protein>
<evidence type="ECO:0000313" key="2">
    <source>
        <dbReference type="EMBL" id="GAA0463887.1"/>
    </source>
</evidence>
<evidence type="ECO:0000256" key="1">
    <source>
        <dbReference type="SAM" id="SignalP"/>
    </source>
</evidence>
<accession>A0ABN2R4X9</accession>
<keyword evidence="1" id="KW-0732">Signal</keyword>
<proteinExistence type="predicted"/>
<dbReference type="Proteomes" id="UP001500713">
    <property type="component" value="Unassembled WGS sequence"/>
</dbReference>
<dbReference type="EMBL" id="BAAAEM010000002">
    <property type="protein sequence ID" value="GAA0463887.1"/>
    <property type="molecule type" value="Genomic_DNA"/>
</dbReference>
<organism evidence="2 3">
    <name type="scientific">Parasphingorhabdus litoris</name>
    <dbReference type="NCBI Taxonomy" id="394733"/>
    <lineage>
        <taxon>Bacteria</taxon>
        <taxon>Pseudomonadati</taxon>
        <taxon>Pseudomonadota</taxon>
        <taxon>Alphaproteobacteria</taxon>
        <taxon>Sphingomonadales</taxon>
        <taxon>Sphingomonadaceae</taxon>
        <taxon>Parasphingorhabdus</taxon>
    </lineage>
</organism>
<keyword evidence="3" id="KW-1185">Reference proteome</keyword>
<gene>
    <name evidence="2" type="ORF">GCM10009096_00450</name>
</gene>
<sequence length="112" mass="11913">MKLFLIIASFLVSFATPVQAAIVGSATEKIAITGIYSYSDYGGGDVVFTIATVVPGCDAGFWLRPSDPGFDRNLAAVMSAHLSNRPIIVLAHDDQLWGGSTGKYCRVDMIAI</sequence>
<reference evidence="2 3" key="1">
    <citation type="journal article" date="2019" name="Int. J. Syst. Evol. Microbiol.">
        <title>The Global Catalogue of Microorganisms (GCM) 10K type strain sequencing project: providing services to taxonomists for standard genome sequencing and annotation.</title>
        <authorList>
            <consortium name="The Broad Institute Genomics Platform"/>
            <consortium name="The Broad Institute Genome Sequencing Center for Infectious Disease"/>
            <person name="Wu L."/>
            <person name="Ma J."/>
        </authorList>
    </citation>
    <scope>NUCLEOTIDE SEQUENCE [LARGE SCALE GENOMIC DNA]</scope>
    <source>
        <strain evidence="2 3">JCM 14162</strain>
    </source>
</reference>
<feature type="signal peptide" evidence="1">
    <location>
        <begin position="1"/>
        <end position="20"/>
    </location>
</feature>
<name>A0ABN2R4X9_9SPHN</name>
<dbReference type="RefSeq" id="WP_229954392.1">
    <property type="nucleotide sequence ID" value="NZ_BAAAEM010000002.1"/>
</dbReference>
<evidence type="ECO:0000313" key="3">
    <source>
        <dbReference type="Proteomes" id="UP001500713"/>
    </source>
</evidence>
<comment type="caution">
    <text evidence="2">The sequence shown here is derived from an EMBL/GenBank/DDBJ whole genome shotgun (WGS) entry which is preliminary data.</text>
</comment>
<feature type="chain" id="PRO_5046451411" evidence="1">
    <location>
        <begin position="21"/>
        <end position="112"/>
    </location>
</feature>